<reference evidence="2 3" key="1">
    <citation type="submission" date="2024-01" db="EMBL/GenBank/DDBJ databases">
        <title>Genome assemblies of Stephania.</title>
        <authorList>
            <person name="Yang L."/>
        </authorList>
    </citation>
    <scope>NUCLEOTIDE SEQUENCE [LARGE SCALE GENOMIC DNA]</scope>
    <source>
        <strain evidence="2">JXDWG</strain>
        <tissue evidence="2">Leaf</tissue>
    </source>
</reference>
<dbReference type="Proteomes" id="UP001419268">
    <property type="component" value="Unassembled WGS sequence"/>
</dbReference>
<name>A0AAP0I9P1_9MAGN</name>
<dbReference type="EMBL" id="JBBNAG010000008">
    <property type="protein sequence ID" value="KAK9111268.1"/>
    <property type="molecule type" value="Genomic_DNA"/>
</dbReference>
<feature type="region of interest" description="Disordered" evidence="1">
    <location>
        <begin position="70"/>
        <end position="111"/>
    </location>
</feature>
<evidence type="ECO:0000313" key="2">
    <source>
        <dbReference type="EMBL" id="KAK9111268.1"/>
    </source>
</evidence>
<proteinExistence type="predicted"/>
<organism evidence="2 3">
    <name type="scientific">Stephania cephalantha</name>
    <dbReference type="NCBI Taxonomy" id="152367"/>
    <lineage>
        <taxon>Eukaryota</taxon>
        <taxon>Viridiplantae</taxon>
        <taxon>Streptophyta</taxon>
        <taxon>Embryophyta</taxon>
        <taxon>Tracheophyta</taxon>
        <taxon>Spermatophyta</taxon>
        <taxon>Magnoliopsida</taxon>
        <taxon>Ranunculales</taxon>
        <taxon>Menispermaceae</taxon>
        <taxon>Menispermoideae</taxon>
        <taxon>Cissampelideae</taxon>
        <taxon>Stephania</taxon>
    </lineage>
</organism>
<sequence length="111" mass="11703">MGWFINVSHPRIENPSKITAGTEGGADIYDRVRQVVEVVTAWKALSSGVRDRASAVKMTDKVLKHLTVIGSSGTSGTMTSTATQSRPATSKRKATAAATGPSKTKGKKSRS</sequence>
<comment type="caution">
    <text evidence="2">The sequence shown here is derived from an EMBL/GenBank/DDBJ whole genome shotgun (WGS) entry which is preliminary data.</text>
</comment>
<feature type="compositionally biased region" description="Low complexity" evidence="1">
    <location>
        <begin position="70"/>
        <end position="85"/>
    </location>
</feature>
<evidence type="ECO:0000313" key="3">
    <source>
        <dbReference type="Proteomes" id="UP001419268"/>
    </source>
</evidence>
<keyword evidence="3" id="KW-1185">Reference proteome</keyword>
<gene>
    <name evidence="2" type="ORF">Scep_018787</name>
</gene>
<accession>A0AAP0I9P1</accession>
<protein>
    <submittedName>
        <fullName evidence="2">Uncharacterized protein</fullName>
    </submittedName>
</protein>
<evidence type="ECO:0000256" key="1">
    <source>
        <dbReference type="SAM" id="MobiDB-lite"/>
    </source>
</evidence>
<dbReference type="AlphaFoldDB" id="A0AAP0I9P1"/>